<protein>
    <recommendedName>
        <fullName evidence="12">DNA-directed RNA polymerase subunit</fullName>
        <ecNumber evidence="12">2.7.7.6</ecNumber>
    </recommendedName>
</protein>
<dbReference type="InterPro" id="IPR007066">
    <property type="entry name" value="RNA_pol_Rpb1_3"/>
</dbReference>
<dbReference type="Gene3D" id="6.20.50.80">
    <property type="match status" value="1"/>
</dbReference>
<dbReference type="Gene3D" id="3.30.1490.180">
    <property type="entry name" value="RNA polymerase ii"/>
    <property type="match status" value="1"/>
</dbReference>
<dbReference type="InterPro" id="IPR015700">
    <property type="entry name" value="RPC1"/>
</dbReference>
<evidence type="ECO:0000256" key="6">
    <source>
        <dbReference type="ARBA" id="ARBA00022723"/>
    </source>
</evidence>
<dbReference type="GO" id="GO:0046872">
    <property type="term" value="F:metal ion binding"/>
    <property type="evidence" value="ECO:0007669"/>
    <property type="project" value="UniProtKB-KW"/>
</dbReference>
<evidence type="ECO:0000256" key="11">
    <source>
        <dbReference type="ARBA" id="ARBA00048552"/>
    </source>
</evidence>
<dbReference type="FunFam" id="2.40.40.20:FF:000019">
    <property type="entry name" value="DNA-directed RNA polymerase II subunit RPB1"/>
    <property type="match status" value="1"/>
</dbReference>
<keyword evidence="3 12" id="KW-0240">DNA-directed RNA polymerase</keyword>
<evidence type="ECO:0000313" key="14">
    <source>
        <dbReference type="EMBL" id="KAI9636820.1"/>
    </source>
</evidence>
<comment type="function">
    <text evidence="12">DNA-dependent RNA polymerase catalyzes the transcription of DNA into RNA using the four ribonucleoside triphosphates as substrates.</text>
</comment>
<dbReference type="GO" id="GO:0005634">
    <property type="term" value="C:nucleus"/>
    <property type="evidence" value="ECO:0007669"/>
    <property type="project" value="UniProtKB-SubCell"/>
</dbReference>
<dbReference type="InterPro" id="IPR042102">
    <property type="entry name" value="RNA_pol_Rpb1_3_sf"/>
</dbReference>
<evidence type="ECO:0000256" key="7">
    <source>
        <dbReference type="ARBA" id="ARBA00022833"/>
    </source>
</evidence>
<accession>A0AA38H9L3</accession>
<evidence type="ECO:0000256" key="8">
    <source>
        <dbReference type="ARBA" id="ARBA00022842"/>
    </source>
</evidence>
<comment type="subcellular location">
    <subcellularLocation>
        <location evidence="1">Nucleus</location>
    </subcellularLocation>
</comment>
<dbReference type="InterPro" id="IPR038120">
    <property type="entry name" value="Rpb1_funnel_sf"/>
</dbReference>
<dbReference type="CDD" id="cd02583">
    <property type="entry name" value="RNAP_III_RPC1_N"/>
    <property type="match status" value="1"/>
</dbReference>
<evidence type="ECO:0000256" key="4">
    <source>
        <dbReference type="ARBA" id="ARBA00022679"/>
    </source>
</evidence>
<dbReference type="PANTHER" id="PTHR48446:SF1">
    <property type="entry name" value="DNA-DIRECTED RNA POLYMERASE SUBUNIT BETA' N-TERMINAL SECTION"/>
    <property type="match status" value="1"/>
</dbReference>
<dbReference type="SMART" id="SM00663">
    <property type="entry name" value="RPOLA_N"/>
    <property type="match status" value="1"/>
</dbReference>
<keyword evidence="4 12" id="KW-0808">Transferase</keyword>
<dbReference type="GO" id="GO:0003899">
    <property type="term" value="F:DNA-directed RNA polymerase activity"/>
    <property type="evidence" value="ECO:0007669"/>
    <property type="project" value="UniProtKB-EC"/>
</dbReference>
<dbReference type="PANTHER" id="PTHR48446">
    <property type="entry name" value="DNA-DIRECTED RNA POLYMERASE SUBUNIT BETA' N-TERMINAL SECTION"/>
    <property type="match status" value="1"/>
</dbReference>
<dbReference type="GeneID" id="77726178"/>
<keyword evidence="9 12" id="KW-0804">Transcription</keyword>
<evidence type="ECO:0000256" key="2">
    <source>
        <dbReference type="ARBA" id="ARBA00006460"/>
    </source>
</evidence>
<feature type="domain" description="RNA polymerase N-terminal" evidence="13">
    <location>
        <begin position="258"/>
        <end position="566"/>
    </location>
</feature>
<keyword evidence="15" id="KW-1185">Reference proteome</keyword>
<name>A0AA38H9L3_9TREE</name>
<dbReference type="Gene3D" id="1.10.132.30">
    <property type="match status" value="1"/>
</dbReference>
<evidence type="ECO:0000313" key="15">
    <source>
        <dbReference type="Proteomes" id="UP001164286"/>
    </source>
</evidence>
<sequence>MFRPQLAPVDQQDKQYVSQDVPRRIKHIQFQPFTPKDIVRISEVEVSTPDLYKIHENGDRTTAPHGPLDGRMGPNEKGKQCLTCGEQAVACVGHYGYIRLVLPVFHIGYFRPTINMLSCVCKSCARILLPDIDRAAYLRRFRRPGLESLQRQAAQKAVLSACKKVTMCPHCGAANGIVKKSGVMKISHEPFRASKMATQKEEWMAGFQTVIGEQQGISTHLAKAVEDLNPLKVLELFKRVSAEDAELLALHPEIGRPEDYIWQYISVPPPAIRPSVASEAGNNEDDLTAKLAEITSQNRLLSAMMDAGYGIENTMTNWEVLQQLVALYINSQAPGMAAVAGKPVRGFVQRLKGKQGRFRGNLSGKRVDFSGRTVIGPDPNLRIDEVAVPEKVAVKLSYPERVTDYNMELMRAAIINGSRSHPGANVLEKMDERGQPIRIALHVVKDIENRKNTARNLKIGDIVHRHLRDGDIVLFNRQPSLHKLSIMCHRAKIRPWRTFRLNECVCNPYNADFDGDEMNLHVPQTEEARTEALELMSVKKNLVTPRNGEPIVAAIQDFITASYLLSRRDRLFDRSQFTQIACFLGDANLKIDLPPPAIWKPTRMWTGKQIFNLLMRPNKDSHILVNLEAKCKTMEKPSDPNFPLDMSPNDGYLVIQNSEVMCGVFDKATVGDGKKNSVFGVILRDYGSDEAAKAMNRLAKLAARWLANQGFSLGINDVIPGEILQGAKDGLVEEAYAECDHNIDLAKRGLLPNVPGCDQSATLEQKISGKLSGVRQAVGDICLKELSRHNAPVIMATCGSKGSVINVAQMVACVGQQIISGSRIPNGFQDRSLPHFRKKSRTPPSKGFVRNSFFSGLTPPEFLFHAISGREGLVDTAVKTAETGYMARRLMKALEDLCTGYDLSVRNSVGGVVQFQYGDDMLDPACLEGDATPVEYVRSWTHACRTADRSGRPLYPYEILQLAQAIYPECQPQELVIEEVVKPVKGRKGKPGKKAPVPKNHIDLLPGWDGCHSKYRENTYNFIKENIVKVMVNQRTSRGLPAADNAEEAEEYQADLDSDDPAIQAVLDNANKVTASQIERFLEICRARYLQSKIEPGSTVGAVGAQSIGEPGTQMTLKTFHFAGVASMNVTLGVPRIKEIINAAKEISTPIITAHLVNPTSEHAARIVKARVEKTVLGDIAACIEESWTNTTAWIEIHIDRETVRRLQLEITLTTIKESIANAPKLKIGINSINVNEKNYRVRVFMDMKGKTDAPGDGVYERLKFLKRAISEIQIKGMTQIDKGVISKDDKKETLAKYGSPKHCLLVTGYGLSEVMGTDGVDGIQTSTNHVMETAKVLGIEAARSTIYNEIQHTMQSHGMSIDPRHVMILADVMSYKGEVLGITRFGVQKMKDSVLMLASFEKTTDHLFDASLFSKKDEIQGVSECIIMGTPAPGCGTSLASIVTPAPLIARRKPLLFETAFKQGREKRTNMMVEAY</sequence>
<comment type="similarity">
    <text evidence="2 12">Belongs to the RNA polymerase beta' chain family.</text>
</comment>
<dbReference type="InterPro" id="IPR000722">
    <property type="entry name" value="RNA_pol_asu"/>
</dbReference>
<keyword evidence="7" id="KW-0862">Zinc</keyword>
<dbReference type="SUPFAM" id="SSF64484">
    <property type="entry name" value="beta and beta-prime subunits of DNA dependent RNA-polymerase"/>
    <property type="match status" value="1"/>
</dbReference>
<dbReference type="Proteomes" id="UP001164286">
    <property type="component" value="Unassembled WGS sequence"/>
</dbReference>
<evidence type="ECO:0000256" key="3">
    <source>
        <dbReference type="ARBA" id="ARBA00022478"/>
    </source>
</evidence>
<dbReference type="InterPro" id="IPR006592">
    <property type="entry name" value="RNA_pol_N"/>
</dbReference>
<dbReference type="InterPro" id="IPR007081">
    <property type="entry name" value="RNA_pol_Rpb1_5"/>
</dbReference>
<gene>
    <name evidence="14" type="ORF">MKK02DRAFT_25061</name>
</gene>
<dbReference type="GO" id="GO:0000428">
    <property type="term" value="C:DNA-directed RNA polymerase complex"/>
    <property type="evidence" value="ECO:0007669"/>
    <property type="project" value="UniProtKB-KW"/>
</dbReference>
<evidence type="ECO:0000256" key="1">
    <source>
        <dbReference type="ARBA" id="ARBA00004123"/>
    </source>
</evidence>
<organism evidence="14 15">
    <name type="scientific">Dioszegia hungarica</name>
    <dbReference type="NCBI Taxonomy" id="4972"/>
    <lineage>
        <taxon>Eukaryota</taxon>
        <taxon>Fungi</taxon>
        <taxon>Dikarya</taxon>
        <taxon>Basidiomycota</taxon>
        <taxon>Agaricomycotina</taxon>
        <taxon>Tremellomycetes</taxon>
        <taxon>Tremellales</taxon>
        <taxon>Bulleribasidiaceae</taxon>
        <taxon>Dioszegia</taxon>
    </lineage>
</organism>
<dbReference type="InterPro" id="IPR035698">
    <property type="entry name" value="RNAP_III_Rpc1_C"/>
</dbReference>
<dbReference type="EC" id="2.7.7.6" evidence="12"/>
<dbReference type="NCBIfam" id="NF006336">
    <property type="entry name" value="PRK08566.1"/>
    <property type="match status" value="1"/>
</dbReference>
<dbReference type="Gene3D" id="1.10.150.390">
    <property type="match status" value="1"/>
</dbReference>
<dbReference type="InterPro" id="IPR007080">
    <property type="entry name" value="RNA_pol_Rpb1_1"/>
</dbReference>
<evidence type="ECO:0000256" key="10">
    <source>
        <dbReference type="ARBA" id="ARBA00023242"/>
    </source>
</evidence>
<evidence type="ECO:0000256" key="5">
    <source>
        <dbReference type="ARBA" id="ARBA00022695"/>
    </source>
</evidence>
<keyword evidence="8" id="KW-0460">Magnesium</keyword>
<dbReference type="FunFam" id="1.10.274.100:FF:000005">
    <property type="entry name" value="DNA-directed RNA polymerase subunit"/>
    <property type="match status" value="1"/>
</dbReference>
<dbReference type="InterPro" id="IPR044893">
    <property type="entry name" value="RNA_pol_Rpb1_clamp_domain"/>
</dbReference>
<dbReference type="InterPro" id="IPR035697">
    <property type="entry name" value="RNAP_III_RPC1_N"/>
</dbReference>
<dbReference type="Pfam" id="PF00623">
    <property type="entry name" value="RNA_pol_Rpb1_2"/>
    <property type="match status" value="1"/>
</dbReference>
<keyword evidence="5 12" id="KW-0548">Nucleotidyltransferase</keyword>
<dbReference type="Gene3D" id="6.10.250.2940">
    <property type="match status" value="1"/>
</dbReference>
<keyword evidence="10" id="KW-0539">Nucleus</keyword>
<dbReference type="Pfam" id="PF05000">
    <property type="entry name" value="RNA_pol_Rpb1_4"/>
    <property type="match status" value="1"/>
</dbReference>
<dbReference type="Pfam" id="PF04997">
    <property type="entry name" value="RNA_pol_Rpb1_1"/>
    <property type="match status" value="1"/>
</dbReference>
<dbReference type="Gene3D" id="4.10.860.120">
    <property type="entry name" value="RNA polymerase II, clamp domain"/>
    <property type="match status" value="1"/>
</dbReference>
<dbReference type="Gene3D" id="1.10.274.100">
    <property type="entry name" value="RNA polymerase Rpb1, domain 3"/>
    <property type="match status" value="1"/>
</dbReference>
<evidence type="ECO:0000256" key="9">
    <source>
        <dbReference type="ARBA" id="ARBA00023163"/>
    </source>
</evidence>
<dbReference type="Pfam" id="PF04998">
    <property type="entry name" value="RNA_pol_Rpb1_5"/>
    <property type="match status" value="1"/>
</dbReference>
<proteinExistence type="inferred from homology"/>
<dbReference type="Pfam" id="PF04983">
    <property type="entry name" value="RNA_pol_Rpb1_3"/>
    <property type="match status" value="1"/>
</dbReference>
<dbReference type="FunFam" id="1.10.150.390:FF:000006">
    <property type="entry name" value="DNA-directed RNA polymerase subunit"/>
    <property type="match status" value="1"/>
</dbReference>
<dbReference type="EMBL" id="JAKWFO010000005">
    <property type="protein sequence ID" value="KAI9636820.1"/>
    <property type="molecule type" value="Genomic_DNA"/>
</dbReference>
<dbReference type="RefSeq" id="XP_052946597.1">
    <property type="nucleotide sequence ID" value="XM_053086977.1"/>
</dbReference>
<dbReference type="InterPro" id="IPR007083">
    <property type="entry name" value="RNA_pol_Rpb1_4"/>
</dbReference>
<dbReference type="GO" id="GO:0003677">
    <property type="term" value="F:DNA binding"/>
    <property type="evidence" value="ECO:0007669"/>
    <property type="project" value="InterPro"/>
</dbReference>
<evidence type="ECO:0000256" key="12">
    <source>
        <dbReference type="RuleBase" id="RU004279"/>
    </source>
</evidence>
<dbReference type="GO" id="GO:0006351">
    <property type="term" value="P:DNA-templated transcription"/>
    <property type="evidence" value="ECO:0007669"/>
    <property type="project" value="InterPro"/>
</dbReference>
<dbReference type="Gene3D" id="2.40.40.20">
    <property type="match status" value="1"/>
</dbReference>
<keyword evidence="6" id="KW-0479">Metal-binding</keyword>
<reference evidence="14" key="1">
    <citation type="journal article" date="2022" name="G3 (Bethesda)">
        <title>High quality genome of the basidiomycete yeast Dioszegia hungarica PDD-24b-2 isolated from cloud water.</title>
        <authorList>
            <person name="Jarrige D."/>
            <person name="Haridas S."/>
            <person name="Bleykasten-Grosshans C."/>
            <person name="Joly M."/>
            <person name="Nadalig T."/>
            <person name="Sancelme M."/>
            <person name="Vuilleumier S."/>
            <person name="Grigoriev I.V."/>
            <person name="Amato P."/>
            <person name="Bringel F."/>
        </authorList>
    </citation>
    <scope>NUCLEOTIDE SEQUENCE</scope>
    <source>
        <strain evidence="14">PDD-24b-2</strain>
    </source>
</reference>
<comment type="caution">
    <text evidence="14">The sequence shown here is derived from an EMBL/GenBank/DDBJ whole genome shotgun (WGS) entry which is preliminary data.</text>
</comment>
<evidence type="ECO:0000259" key="13">
    <source>
        <dbReference type="SMART" id="SM00663"/>
    </source>
</evidence>
<comment type="catalytic activity">
    <reaction evidence="11 12">
        <text>RNA(n) + a ribonucleoside 5'-triphosphate = RNA(n+1) + diphosphate</text>
        <dbReference type="Rhea" id="RHEA:21248"/>
        <dbReference type="Rhea" id="RHEA-COMP:14527"/>
        <dbReference type="Rhea" id="RHEA-COMP:17342"/>
        <dbReference type="ChEBI" id="CHEBI:33019"/>
        <dbReference type="ChEBI" id="CHEBI:61557"/>
        <dbReference type="ChEBI" id="CHEBI:140395"/>
        <dbReference type="EC" id="2.7.7.6"/>
    </reaction>
</comment>
<dbReference type="CDD" id="cd02736">
    <property type="entry name" value="RNAP_III_Rpc1_C"/>
    <property type="match status" value="1"/>
</dbReference>